<geneLocation type="plasmid" evidence="1 2">
    <name>pPNAP06</name>
</geneLocation>
<gene>
    <name evidence="1" type="ordered locus">Pnap_4983</name>
</gene>
<dbReference type="AlphaFoldDB" id="A1VX53"/>
<dbReference type="InterPro" id="IPR053842">
    <property type="entry name" value="NikA-like"/>
</dbReference>
<keyword evidence="1" id="KW-0614">Plasmid</keyword>
<proteinExistence type="predicted"/>
<dbReference type="Proteomes" id="UP000000644">
    <property type="component" value="Plasmid pPNAP06"/>
</dbReference>
<dbReference type="HOGENOM" id="CLU_153115_1_0_4"/>
<evidence type="ECO:0008006" key="3">
    <source>
        <dbReference type="Google" id="ProtNLM"/>
    </source>
</evidence>
<reference evidence="2" key="1">
    <citation type="journal article" date="2009" name="Environ. Microbiol.">
        <title>The genome of Polaromonas naphthalenivorans strain CJ2, isolated from coal tar-contaminated sediment, reveals physiological and metabolic versatility and evolution through extensive horizontal gene transfer.</title>
        <authorList>
            <person name="Yagi J.M."/>
            <person name="Sims D."/>
            <person name="Brettin T."/>
            <person name="Bruce D."/>
            <person name="Madsen E.L."/>
        </authorList>
    </citation>
    <scope>NUCLEOTIDE SEQUENCE [LARGE SCALE GENOMIC DNA]</scope>
    <source>
        <strain evidence="2">CJ2</strain>
        <plasmid evidence="2">Plasmid pPNAP06</plasmid>
    </source>
</reference>
<organism evidence="1 2">
    <name type="scientific">Polaromonas naphthalenivorans (strain CJ2)</name>
    <dbReference type="NCBI Taxonomy" id="365044"/>
    <lineage>
        <taxon>Bacteria</taxon>
        <taxon>Pseudomonadati</taxon>
        <taxon>Pseudomonadota</taxon>
        <taxon>Betaproteobacteria</taxon>
        <taxon>Burkholderiales</taxon>
        <taxon>Comamonadaceae</taxon>
        <taxon>Polaromonas</taxon>
    </lineage>
</organism>
<protein>
    <recommendedName>
        <fullName evidence="3">MobB mobilization protein</fullName>
    </recommendedName>
</protein>
<evidence type="ECO:0000313" key="1">
    <source>
        <dbReference type="EMBL" id="ABM40231.1"/>
    </source>
</evidence>
<accession>A1VX53</accession>
<dbReference type="EMBL" id="CP000535">
    <property type="protein sequence ID" value="ABM40231.1"/>
    <property type="molecule type" value="Genomic_DNA"/>
</dbReference>
<sequence length="108" mass="11898">MLMVFKAIGDEPLDTKVDVRLTSEEKARLQEDAEFAGMSMSALVRARYFGRPIIANTDQVMIRELRRQGGLLNKVHLESDGAYSAETAAALRLISDAIKSISQAGRSK</sequence>
<dbReference type="Pfam" id="PF21983">
    <property type="entry name" value="NikA-like"/>
    <property type="match status" value="1"/>
</dbReference>
<keyword evidence="2" id="KW-1185">Reference proteome</keyword>
<dbReference type="KEGG" id="pna:Pnap_4983"/>
<name>A1VX53_POLNA</name>
<evidence type="ECO:0000313" key="2">
    <source>
        <dbReference type="Proteomes" id="UP000000644"/>
    </source>
</evidence>